<reference evidence="1" key="1">
    <citation type="submission" date="2020-03" db="EMBL/GenBank/DDBJ databases">
        <title>The deep terrestrial virosphere.</title>
        <authorList>
            <person name="Holmfeldt K."/>
            <person name="Nilsson E."/>
            <person name="Simone D."/>
            <person name="Lopez-Fernandez M."/>
            <person name="Wu X."/>
            <person name="de Brujin I."/>
            <person name="Lundin D."/>
            <person name="Andersson A."/>
            <person name="Bertilsson S."/>
            <person name="Dopson M."/>
        </authorList>
    </citation>
    <scope>NUCLEOTIDE SEQUENCE</scope>
    <source>
        <strain evidence="1">MM415B01144</strain>
    </source>
</reference>
<dbReference type="EMBL" id="MT141402">
    <property type="protein sequence ID" value="QJA60258.1"/>
    <property type="molecule type" value="Genomic_DNA"/>
</dbReference>
<proteinExistence type="predicted"/>
<gene>
    <name evidence="1" type="ORF">MM415B01144_0005</name>
</gene>
<protein>
    <submittedName>
        <fullName evidence="1">Uncharacterized protein</fullName>
    </submittedName>
</protein>
<name>A0A6M3ISN2_9ZZZZ</name>
<organism evidence="1">
    <name type="scientific">viral metagenome</name>
    <dbReference type="NCBI Taxonomy" id="1070528"/>
    <lineage>
        <taxon>unclassified sequences</taxon>
        <taxon>metagenomes</taxon>
        <taxon>organismal metagenomes</taxon>
    </lineage>
</organism>
<evidence type="ECO:0000313" key="1">
    <source>
        <dbReference type="EMBL" id="QJA60258.1"/>
    </source>
</evidence>
<dbReference type="AlphaFoldDB" id="A0A6M3ISN2"/>
<sequence>MYVNRQPPEQPPCTTCMVDLIDEFRDAAEVFLLCRNQVIVAPMGGIIDINILAVIGVMNIKRIENQDDCLIKVLKMFHKWKDLQDNKREN</sequence>
<accession>A0A6M3ISN2</accession>